<feature type="compositionally biased region" description="Polar residues" evidence="1">
    <location>
        <begin position="1"/>
        <end position="11"/>
    </location>
</feature>
<proteinExistence type="predicted"/>
<evidence type="ECO:0000256" key="1">
    <source>
        <dbReference type="SAM" id="MobiDB-lite"/>
    </source>
</evidence>
<protein>
    <submittedName>
        <fullName evidence="2">Uncharacterized protein</fullName>
    </submittedName>
</protein>
<name>A0A4Q4MFL3_9PLEO</name>
<dbReference type="AlphaFoldDB" id="A0A4Q4MFL3"/>
<sequence>MPTDAHSQAHTGTYGLFDDPDEFAQATSREEAHEIQRLQGQIRRQKRRDRRLDRKDERAAKRAAAGKESKSRITSLFGKFFGVKSSESIHEPAQPVDSDDEDRQVNKSSGKPEYMIVRRSVTPKKVYHAEDVDTSVNSLWLSECGMVKVKSDDVGGYHIVSKTDIEKSD</sequence>
<organism evidence="2 3">
    <name type="scientific">Alternaria tenuissima</name>
    <dbReference type="NCBI Taxonomy" id="119927"/>
    <lineage>
        <taxon>Eukaryota</taxon>
        <taxon>Fungi</taxon>
        <taxon>Dikarya</taxon>
        <taxon>Ascomycota</taxon>
        <taxon>Pezizomycotina</taxon>
        <taxon>Dothideomycetes</taxon>
        <taxon>Pleosporomycetidae</taxon>
        <taxon>Pleosporales</taxon>
        <taxon>Pleosporineae</taxon>
        <taxon>Pleosporaceae</taxon>
        <taxon>Alternaria</taxon>
        <taxon>Alternaria sect. Alternaria</taxon>
        <taxon>Alternaria alternata complex</taxon>
    </lineage>
</organism>
<evidence type="ECO:0000313" key="2">
    <source>
        <dbReference type="EMBL" id="RYN48412.1"/>
    </source>
</evidence>
<evidence type="ECO:0000313" key="3">
    <source>
        <dbReference type="Proteomes" id="UP000292402"/>
    </source>
</evidence>
<feature type="region of interest" description="Disordered" evidence="1">
    <location>
        <begin position="1"/>
        <end position="70"/>
    </location>
</feature>
<reference evidence="3" key="1">
    <citation type="journal article" date="2019" name="bioRxiv">
        <title>Genomics, evolutionary history and diagnostics of the Alternaria alternata species group including apple and Asian pear pathotypes.</title>
        <authorList>
            <person name="Armitage A.D."/>
            <person name="Cockerton H.M."/>
            <person name="Sreenivasaprasad S."/>
            <person name="Woodhall J.W."/>
            <person name="Lane C.R."/>
            <person name="Harrison R.J."/>
            <person name="Clarkson J.P."/>
        </authorList>
    </citation>
    <scope>NUCLEOTIDE SEQUENCE [LARGE SCALE GENOMIC DNA]</scope>
    <source>
        <strain evidence="3">FERA 1082</strain>
    </source>
</reference>
<dbReference type="Proteomes" id="UP000292402">
    <property type="component" value="Unassembled WGS sequence"/>
</dbReference>
<comment type="caution">
    <text evidence="2">The sequence shown here is derived from an EMBL/GenBank/DDBJ whole genome shotgun (WGS) entry which is preliminary data.</text>
</comment>
<feature type="region of interest" description="Disordered" evidence="1">
    <location>
        <begin position="87"/>
        <end position="114"/>
    </location>
</feature>
<gene>
    <name evidence="2" type="ORF">AA0114_g7251</name>
</gene>
<feature type="compositionally biased region" description="Basic and acidic residues" evidence="1">
    <location>
        <begin position="50"/>
        <end position="70"/>
    </location>
</feature>
<accession>A0A4Q4MFL3</accession>
<dbReference type="EMBL" id="PDXA01000023">
    <property type="protein sequence ID" value="RYN48412.1"/>
    <property type="molecule type" value="Genomic_DNA"/>
</dbReference>